<evidence type="ECO:0000313" key="3">
    <source>
        <dbReference type="Proteomes" id="UP001381693"/>
    </source>
</evidence>
<keyword evidence="1" id="KW-0732">Signal</keyword>
<evidence type="ECO:0000256" key="1">
    <source>
        <dbReference type="SAM" id="SignalP"/>
    </source>
</evidence>
<accession>A0AAN9AA78</accession>
<sequence>MPLVLAHISLLHYPLQLLLLVVPWTHHPNLHQTPLSGNVHDSVSVCLPCFSLDAIEARFHGSGAHFNTLVASFDDLSTKLATNDITLKSLVAAQQVVIESFSTIPEKLNSLAARLETVVTPPVDSPSRGLQQSEA</sequence>
<dbReference type="EMBL" id="JAXCGZ010008440">
    <property type="protein sequence ID" value="KAK7077650.1"/>
    <property type="molecule type" value="Genomic_DNA"/>
</dbReference>
<dbReference type="Proteomes" id="UP001381693">
    <property type="component" value="Unassembled WGS sequence"/>
</dbReference>
<keyword evidence="3" id="KW-1185">Reference proteome</keyword>
<comment type="caution">
    <text evidence="2">The sequence shown here is derived from an EMBL/GenBank/DDBJ whole genome shotgun (WGS) entry which is preliminary data.</text>
</comment>
<reference evidence="2 3" key="1">
    <citation type="submission" date="2023-11" db="EMBL/GenBank/DDBJ databases">
        <title>Halocaridina rubra genome assembly.</title>
        <authorList>
            <person name="Smith C."/>
        </authorList>
    </citation>
    <scope>NUCLEOTIDE SEQUENCE [LARGE SCALE GENOMIC DNA]</scope>
    <source>
        <strain evidence="2">EP-1</strain>
        <tissue evidence="2">Whole</tissue>
    </source>
</reference>
<organism evidence="2 3">
    <name type="scientific">Halocaridina rubra</name>
    <name type="common">Hawaiian red shrimp</name>
    <dbReference type="NCBI Taxonomy" id="373956"/>
    <lineage>
        <taxon>Eukaryota</taxon>
        <taxon>Metazoa</taxon>
        <taxon>Ecdysozoa</taxon>
        <taxon>Arthropoda</taxon>
        <taxon>Crustacea</taxon>
        <taxon>Multicrustacea</taxon>
        <taxon>Malacostraca</taxon>
        <taxon>Eumalacostraca</taxon>
        <taxon>Eucarida</taxon>
        <taxon>Decapoda</taxon>
        <taxon>Pleocyemata</taxon>
        <taxon>Caridea</taxon>
        <taxon>Atyoidea</taxon>
        <taxon>Atyidae</taxon>
        <taxon>Halocaridina</taxon>
    </lineage>
</organism>
<name>A0AAN9AA78_HALRR</name>
<gene>
    <name evidence="2" type="ORF">SK128_008111</name>
</gene>
<dbReference type="AlphaFoldDB" id="A0AAN9AA78"/>
<evidence type="ECO:0000313" key="2">
    <source>
        <dbReference type="EMBL" id="KAK7077650.1"/>
    </source>
</evidence>
<feature type="signal peptide" evidence="1">
    <location>
        <begin position="1"/>
        <end position="20"/>
    </location>
</feature>
<proteinExistence type="predicted"/>
<feature type="chain" id="PRO_5042969113" evidence="1">
    <location>
        <begin position="21"/>
        <end position="135"/>
    </location>
</feature>
<protein>
    <submittedName>
        <fullName evidence="2">Uncharacterized protein</fullName>
    </submittedName>
</protein>